<keyword evidence="4" id="KW-0233">DNA recombination</keyword>
<evidence type="ECO:0000256" key="2">
    <source>
        <dbReference type="ARBA" id="ARBA00022908"/>
    </source>
</evidence>
<dbReference type="Gene3D" id="1.10.443.10">
    <property type="entry name" value="Intergrase catalytic core"/>
    <property type="match status" value="1"/>
</dbReference>
<dbReference type="Pfam" id="PF00589">
    <property type="entry name" value="Phage_integrase"/>
    <property type="match status" value="1"/>
</dbReference>
<keyword evidence="9" id="KW-1185">Reference proteome</keyword>
<feature type="domain" description="Tyr recombinase" evidence="6">
    <location>
        <begin position="170"/>
        <end position="363"/>
    </location>
</feature>
<dbReference type="Proteomes" id="UP001519295">
    <property type="component" value="Unassembled WGS sequence"/>
</dbReference>
<comment type="similarity">
    <text evidence="1">Belongs to the 'phage' integrase family.</text>
</comment>
<dbReference type="InterPro" id="IPR011010">
    <property type="entry name" value="DNA_brk_join_enz"/>
</dbReference>
<evidence type="ECO:0000256" key="1">
    <source>
        <dbReference type="ARBA" id="ARBA00008857"/>
    </source>
</evidence>
<evidence type="ECO:0000259" key="6">
    <source>
        <dbReference type="PROSITE" id="PS51898"/>
    </source>
</evidence>
<organism evidence="8 9">
    <name type="scientific">Pseudonocardia parietis</name>
    <dbReference type="NCBI Taxonomy" id="570936"/>
    <lineage>
        <taxon>Bacteria</taxon>
        <taxon>Bacillati</taxon>
        <taxon>Actinomycetota</taxon>
        <taxon>Actinomycetes</taxon>
        <taxon>Pseudonocardiales</taxon>
        <taxon>Pseudonocardiaceae</taxon>
        <taxon>Pseudonocardia</taxon>
    </lineage>
</organism>
<evidence type="ECO:0000256" key="4">
    <source>
        <dbReference type="ARBA" id="ARBA00023172"/>
    </source>
</evidence>
<dbReference type="InterPro" id="IPR002104">
    <property type="entry name" value="Integrase_catalytic"/>
</dbReference>
<dbReference type="InterPro" id="IPR013762">
    <property type="entry name" value="Integrase-like_cat_sf"/>
</dbReference>
<keyword evidence="2" id="KW-0229">DNA integration</keyword>
<dbReference type="InterPro" id="IPR058717">
    <property type="entry name" value="Phage_L5_Integrase_N"/>
</dbReference>
<proteinExistence type="inferred from homology"/>
<dbReference type="CDD" id="cd01189">
    <property type="entry name" value="INT_ICEBs1_C_like"/>
    <property type="match status" value="1"/>
</dbReference>
<dbReference type="Gene3D" id="1.10.150.130">
    <property type="match status" value="1"/>
</dbReference>
<dbReference type="EMBL" id="JAGINU010000001">
    <property type="protein sequence ID" value="MBP2366434.1"/>
    <property type="molecule type" value="Genomic_DNA"/>
</dbReference>
<evidence type="ECO:0000259" key="7">
    <source>
        <dbReference type="PROSITE" id="PS51900"/>
    </source>
</evidence>
<accession>A0ABS4VR81</accession>
<dbReference type="InterPro" id="IPR044068">
    <property type="entry name" value="CB"/>
</dbReference>
<dbReference type="RefSeq" id="WP_210026490.1">
    <property type="nucleotide sequence ID" value="NZ_JAGINU010000001.1"/>
</dbReference>
<dbReference type="Pfam" id="PF26003">
    <property type="entry name" value="Integrase_N_phage"/>
    <property type="match status" value="1"/>
</dbReference>
<dbReference type="PROSITE" id="PS51898">
    <property type="entry name" value="TYR_RECOMBINASE"/>
    <property type="match status" value="1"/>
</dbReference>
<gene>
    <name evidence="8" type="ORF">JOF36_002130</name>
</gene>
<dbReference type="InterPro" id="IPR010998">
    <property type="entry name" value="Integrase_recombinase_N"/>
</dbReference>
<dbReference type="PANTHER" id="PTHR30349:SF64">
    <property type="entry name" value="PROPHAGE INTEGRASE INTD-RELATED"/>
    <property type="match status" value="1"/>
</dbReference>
<dbReference type="InterPro" id="IPR050090">
    <property type="entry name" value="Tyrosine_recombinase_XerCD"/>
</dbReference>
<sequence>MARGNRPGHRRFGLIRKLPSGRYQASYLGPDGRRRTAPDTFARKREAEQWLSTVETELLRDDWTDPALGKIPLREFAEQWIAEHKISRRTREEYASLWALHLAPYLGDYPLGQISTDRVRSWRSTLLNNGRSEDRTAKAYRLLRAILNTAVDDGLIKRNPCRIKGAGQHRTPERPTATVAQVNRLAGLVPPRFRVLVLAAAFTGLRWGELVALRRCDIDLGGAAIHVYRRLAEHKNGEIEAGPTKSVAGARTVALPDVLVTELREHIAEYAEEGTEGLVFTGDRDGPLRRGNFHRATAWTRTVVAAGLPSGFHFHDLRHTGNHLAATAGASTRELMHRMGHGSMRAALIYQHATSERDRAIARRLNDLVQRDEHDDG</sequence>
<keyword evidence="3 5" id="KW-0238">DNA-binding</keyword>
<reference evidence="8 9" key="1">
    <citation type="submission" date="2021-03" db="EMBL/GenBank/DDBJ databases">
        <title>Sequencing the genomes of 1000 actinobacteria strains.</title>
        <authorList>
            <person name="Klenk H.-P."/>
        </authorList>
    </citation>
    <scope>NUCLEOTIDE SEQUENCE [LARGE SCALE GENOMIC DNA]</scope>
    <source>
        <strain evidence="8 9">DSM 45256</strain>
    </source>
</reference>
<dbReference type="SUPFAM" id="SSF56349">
    <property type="entry name" value="DNA breaking-rejoining enzymes"/>
    <property type="match status" value="1"/>
</dbReference>
<dbReference type="Pfam" id="PF14659">
    <property type="entry name" value="Phage_int_SAM_3"/>
    <property type="match status" value="1"/>
</dbReference>
<comment type="caution">
    <text evidence="8">The sequence shown here is derived from an EMBL/GenBank/DDBJ whole genome shotgun (WGS) entry which is preliminary data.</text>
</comment>
<dbReference type="PANTHER" id="PTHR30349">
    <property type="entry name" value="PHAGE INTEGRASE-RELATED"/>
    <property type="match status" value="1"/>
</dbReference>
<dbReference type="InterPro" id="IPR004107">
    <property type="entry name" value="Integrase_SAM-like_N"/>
</dbReference>
<evidence type="ECO:0000256" key="5">
    <source>
        <dbReference type="PROSITE-ProRule" id="PRU01248"/>
    </source>
</evidence>
<name>A0ABS4VR81_9PSEU</name>
<dbReference type="PROSITE" id="PS51900">
    <property type="entry name" value="CB"/>
    <property type="match status" value="1"/>
</dbReference>
<evidence type="ECO:0000313" key="9">
    <source>
        <dbReference type="Proteomes" id="UP001519295"/>
    </source>
</evidence>
<evidence type="ECO:0000256" key="3">
    <source>
        <dbReference type="ARBA" id="ARBA00023125"/>
    </source>
</evidence>
<protein>
    <submittedName>
        <fullName evidence="8">Integrase</fullName>
    </submittedName>
</protein>
<feature type="domain" description="Core-binding (CB)" evidence="7">
    <location>
        <begin position="71"/>
        <end position="151"/>
    </location>
</feature>
<evidence type="ECO:0000313" key="8">
    <source>
        <dbReference type="EMBL" id="MBP2366434.1"/>
    </source>
</evidence>